<proteinExistence type="inferred from homology"/>
<dbReference type="PROSITE" id="PS51471">
    <property type="entry name" value="FE2OG_OXY"/>
    <property type="match status" value="1"/>
</dbReference>
<reference evidence="8 9" key="2">
    <citation type="journal article" date="2017" name="Genome Biol.">
        <title>New reference genome sequences of hot pepper reveal the massive evolution of plant disease-resistance genes by retroduplication.</title>
        <authorList>
            <person name="Kim S."/>
            <person name="Park J."/>
            <person name="Yeom S.I."/>
            <person name="Kim Y.M."/>
            <person name="Seo E."/>
            <person name="Kim K.T."/>
            <person name="Kim M.S."/>
            <person name="Lee J.M."/>
            <person name="Cheong K."/>
            <person name="Shin H.S."/>
            <person name="Kim S.B."/>
            <person name="Han K."/>
            <person name="Lee J."/>
            <person name="Park M."/>
            <person name="Lee H.A."/>
            <person name="Lee H.Y."/>
            <person name="Lee Y."/>
            <person name="Oh S."/>
            <person name="Lee J.H."/>
            <person name="Choi E."/>
            <person name="Choi E."/>
            <person name="Lee S.E."/>
            <person name="Jeon J."/>
            <person name="Kim H."/>
            <person name="Choi G."/>
            <person name="Song H."/>
            <person name="Lee J."/>
            <person name="Lee S.C."/>
            <person name="Kwon J.K."/>
            <person name="Lee H.Y."/>
            <person name="Koo N."/>
            <person name="Hong Y."/>
            <person name="Kim R.W."/>
            <person name="Kang W.H."/>
            <person name="Huh J.H."/>
            <person name="Kang B.C."/>
            <person name="Yang T.J."/>
            <person name="Lee Y.H."/>
            <person name="Bennetzen J.L."/>
            <person name="Choi D."/>
        </authorList>
    </citation>
    <scope>NUCLEOTIDE SEQUENCE [LARGE SCALE GENOMIC DNA]</scope>
    <source>
        <strain evidence="9">cv. CM334</strain>
    </source>
</reference>
<dbReference type="GO" id="GO:0046872">
    <property type="term" value="F:metal ion binding"/>
    <property type="evidence" value="ECO:0007669"/>
    <property type="project" value="UniProtKB-KW"/>
</dbReference>
<dbReference type="Gramene" id="PHT92942">
    <property type="protein sequence ID" value="PHT92942"/>
    <property type="gene ID" value="T459_00824"/>
</dbReference>
<evidence type="ECO:0000256" key="4">
    <source>
        <dbReference type="ARBA" id="ARBA00023002"/>
    </source>
</evidence>
<accession>A0A1U8FDJ7</accession>
<dbReference type="PANTHER" id="PTHR10209">
    <property type="entry name" value="OXIDOREDUCTASE, 2OG-FE II OXYGENASE FAMILY PROTEIN"/>
    <property type="match status" value="1"/>
</dbReference>
<dbReference type="SMR" id="A0A1U8FDJ7"/>
<evidence type="ECO:0000259" key="7">
    <source>
        <dbReference type="PROSITE" id="PS51471"/>
    </source>
</evidence>
<dbReference type="InterPro" id="IPR044861">
    <property type="entry name" value="IPNS-like_FE2OG_OXY"/>
</dbReference>
<evidence type="ECO:0000313" key="8">
    <source>
        <dbReference type="EMBL" id="PHT92942.1"/>
    </source>
</evidence>
<dbReference type="Gene3D" id="2.60.120.330">
    <property type="entry name" value="B-lactam Antibiotic, Isopenicillin N Synthase, Chain"/>
    <property type="match status" value="1"/>
</dbReference>
<reference evidence="8 9" key="1">
    <citation type="journal article" date="2014" name="Nat. Genet.">
        <title>Genome sequence of the hot pepper provides insights into the evolution of pungency in Capsicum species.</title>
        <authorList>
            <person name="Kim S."/>
            <person name="Park M."/>
            <person name="Yeom S.I."/>
            <person name="Kim Y.M."/>
            <person name="Lee J.M."/>
            <person name="Lee H.A."/>
            <person name="Seo E."/>
            <person name="Choi J."/>
            <person name="Cheong K."/>
            <person name="Kim K.T."/>
            <person name="Jung K."/>
            <person name="Lee G.W."/>
            <person name="Oh S.K."/>
            <person name="Bae C."/>
            <person name="Kim S.B."/>
            <person name="Lee H.Y."/>
            <person name="Kim S.Y."/>
            <person name="Kim M.S."/>
            <person name="Kang B.C."/>
            <person name="Jo Y.D."/>
            <person name="Yang H.B."/>
            <person name="Jeong H.J."/>
            <person name="Kang W.H."/>
            <person name="Kwon J.K."/>
            <person name="Shin C."/>
            <person name="Lim J.Y."/>
            <person name="Park J.H."/>
            <person name="Huh J.H."/>
            <person name="Kim J.S."/>
            <person name="Kim B.D."/>
            <person name="Cohen O."/>
            <person name="Paran I."/>
            <person name="Suh M.C."/>
            <person name="Lee S.B."/>
            <person name="Kim Y.K."/>
            <person name="Shin Y."/>
            <person name="Noh S.J."/>
            <person name="Park J."/>
            <person name="Seo Y.S."/>
            <person name="Kwon S.Y."/>
            <person name="Kim H.A."/>
            <person name="Park J.M."/>
            <person name="Kim H.J."/>
            <person name="Choi S.B."/>
            <person name="Bosland P.W."/>
            <person name="Reeves G."/>
            <person name="Jo S.H."/>
            <person name="Lee B.W."/>
            <person name="Cho H.T."/>
            <person name="Choi H.S."/>
            <person name="Lee M.S."/>
            <person name="Yu Y."/>
            <person name="Do Choi Y."/>
            <person name="Park B.S."/>
            <person name="van Deynze A."/>
            <person name="Ashrafi H."/>
            <person name="Hill T."/>
            <person name="Kim W.T."/>
            <person name="Pai H.S."/>
            <person name="Ahn H.K."/>
            <person name="Yeam I."/>
            <person name="Giovannoni J.J."/>
            <person name="Rose J.K."/>
            <person name="Sorensen I."/>
            <person name="Lee S.J."/>
            <person name="Kim R.W."/>
            <person name="Choi I.Y."/>
            <person name="Choi B.S."/>
            <person name="Lim J.S."/>
            <person name="Lee Y.H."/>
            <person name="Choi D."/>
        </authorList>
    </citation>
    <scope>NUCLEOTIDE SEQUENCE [LARGE SCALE GENOMIC DNA]</scope>
    <source>
        <strain evidence="9">cv. CM334</strain>
    </source>
</reference>
<name>A0A1U8FDJ7_CAPAN</name>
<dbReference type="InterPro" id="IPR026992">
    <property type="entry name" value="DIOX_N"/>
</dbReference>
<dbReference type="Pfam" id="PF03171">
    <property type="entry name" value="2OG-FeII_Oxy"/>
    <property type="match status" value="1"/>
</dbReference>
<keyword evidence="5 6" id="KW-0408">Iron</keyword>
<evidence type="ECO:0000256" key="1">
    <source>
        <dbReference type="ARBA" id="ARBA00008056"/>
    </source>
</evidence>
<dbReference type="GO" id="GO:0016706">
    <property type="term" value="F:2-oxoglutarate-dependent dioxygenase activity"/>
    <property type="evidence" value="ECO:0007669"/>
    <property type="project" value="UniProtKB-ARBA"/>
</dbReference>
<keyword evidence="2 6" id="KW-0479">Metal-binding</keyword>
<comment type="caution">
    <text evidence="8">The sequence shown here is derived from an EMBL/GenBank/DDBJ whole genome shotgun (WGS) entry which is preliminary data.</text>
</comment>
<dbReference type="STRING" id="4072.A0A1U8FDJ7"/>
<protein>
    <recommendedName>
        <fullName evidence="7">Fe2OG dioxygenase domain-containing protein</fullName>
    </recommendedName>
</protein>
<comment type="similarity">
    <text evidence="1 6">Belongs to the iron/ascorbate-dependent oxidoreductase family.</text>
</comment>
<dbReference type="InterPro" id="IPR005123">
    <property type="entry name" value="Oxoglu/Fe-dep_dioxygenase_dom"/>
</dbReference>
<keyword evidence="3" id="KW-0847">Vitamin C</keyword>
<organism evidence="8 9">
    <name type="scientific">Capsicum annuum</name>
    <name type="common">Capsicum pepper</name>
    <dbReference type="NCBI Taxonomy" id="4072"/>
    <lineage>
        <taxon>Eukaryota</taxon>
        <taxon>Viridiplantae</taxon>
        <taxon>Streptophyta</taxon>
        <taxon>Embryophyta</taxon>
        <taxon>Tracheophyta</taxon>
        <taxon>Spermatophyta</taxon>
        <taxon>Magnoliopsida</taxon>
        <taxon>eudicotyledons</taxon>
        <taxon>Gunneridae</taxon>
        <taxon>Pentapetalae</taxon>
        <taxon>asterids</taxon>
        <taxon>lamiids</taxon>
        <taxon>Solanales</taxon>
        <taxon>Solanaceae</taxon>
        <taxon>Solanoideae</taxon>
        <taxon>Capsiceae</taxon>
        <taxon>Capsicum</taxon>
    </lineage>
</organism>
<dbReference type="PANTHER" id="PTHR10209:SF860">
    <property type="entry name" value="1-AMINOCYCLOPROPANE-1-CARBOXYLATE OXIDASE HOMOLOG"/>
    <property type="match status" value="1"/>
</dbReference>
<dbReference type="InterPro" id="IPR027443">
    <property type="entry name" value="IPNS-like_sf"/>
</dbReference>
<dbReference type="SUPFAM" id="SSF51197">
    <property type="entry name" value="Clavaminate synthase-like"/>
    <property type="match status" value="1"/>
</dbReference>
<dbReference type="AlphaFoldDB" id="A0A1U8FDJ7"/>
<dbReference type="EMBL" id="AYRZ02000001">
    <property type="protein sequence ID" value="PHT92942.1"/>
    <property type="molecule type" value="Genomic_DNA"/>
</dbReference>
<evidence type="ECO:0000256" key="2">
    <source>
        <dbReference type="ARBA" id="ARBA00022723"/>
    </source>
</evidence>
<dbReference type="GO" id="GO:0009805">
    <property type="term" value="P:coumarin biosynthetic process"/>
    <property type="evidence" value="ECO:0007669"/>
    <property type="project" value="UniProtKB-ARBA"/>
</dbReference>
<evidence type="ECO:0000256" key="6">
    <source>
        <dbReference type="RuleBase" id="RU003682"/>
    </source>
</evidence>
<sequence>MVNLVMDYDTEKKAIDDTKAGVKGLVDAGIVEIPKIFIRPAHELAEELNMPKSTLQIPVIDLSGIEVEDRRKKIVDEIREACEKWGFFQLINHGVPSSVLDGMIDVTHKFHEQDVEVKKEYYSNDQTRRVRYESNLDTYKVKGRSASWKDTLYIRGLVSGHIEPEEIPPVCRKTSLEYINHVIKLEEILLGLLSESLGLKPDHLKAVECDNRQALACHYAPACPQPELTLGTPKHTDVSFLTILLQDRHGGLQVLCDNQWADVTPIEHGLVVNIGDLLQILSNDKFVSSIHRVLAKNIGPRISVACFFQGDSTSHKMFGPIKELVSEENPPLYKEFLIADYVASFFTKPLDKTSLDLFRL</sequence>
<feature type="domain" description="Fe2OG dioxygenase" evidence="7">
    <location>
        <begin position="210"/>
        <end position="310"/>
    </location>
</feature>
<keyword evidence="4 6" id="KW-0560">Oxidoreductase</keyword>
<dbReference type="FunFam" id="2.60.120.330:FF:000005">
    <property type="entry name" value="1-aminocyclopropane-1-carboxylate oxidase homolog 1"/>
    <property type="match status" value="1"/>
</dbReference>
<evidence type="ECO:0000256" key="3">
    <source>
        <dbReference type="ARBA" id="ARBA00022896"/>
    </source>
</evidence>
<dbReference type="OrthoDB" id="288590at2759"/>
<dbReference type="Proteomes" id="UP000222542">
    <property type="component" value="Unassembled WGS sequence"/>
</dbReference>
<gene>
    <name evidence="8" type="ORF">T459_00824</name>
</gene>
<keyword evidence="9" id="KW-1185">Reference proteome</keyword>
<dbReference type="Pfam" id="PF14226">
    <property type="entry name" value="DIOX_N"/>
    <property type="match status" value="1"/>
</dbReference>
<evidence type="ECO:0000256" key="5">
    <source>
        <dbReference type="ARBA" id="ARBA00023004"/>
    </source>
</evidence>
<dbReference type="OMA" id="KFFIRPA"/>
<dbReference type="KEGG" id="cann:107853318"/>
<evidence type="ECO:0000313" key="9">
    <source>
        <dbReference type="Proteomes" id="UP000222542"/>
    </source>
</evidence>
<dbReference type="GO" id="GO:0002238">
    <property type="term" value="P:response to molecule of fungal origin"/>
    <property type="evidence" value="ECO:0007669"/>
    <property type="project" value="UniProtKB-ARBA"/>
</dbReference>
<dbReference type="GO" id="GO:0031418">
    <property type="term" value="F:L-ascorbic acid binding"/>
    <property type="evidence" value="ECO:0007669"/>
    <property type="project" value="UniProtKB-KW"/>
</dbReference>